<feature type="region of interest" description="Disordered" evidence="1">
    <location>
        <begin position="100"/>
        <end position="178"/>
    </location>
</feature>
<dbReference type="VEuPathDB" id="FungiDB:Bcin07g00350"/>
<organism evidence="2 3">
    <name type="scientific">Botryotinia fuckeliana (strain B05.10)</name>
    <name type="common">Noble rot fungus</name>
    <name type="synonym">Botrytis cinerea</name>
    <dbReference type="NCBI Taxonomy" id="332648"/>
    <lineage>
        <taxon>Eukaryota</taxon>
        <taxon>Fungi</taxon>
        <taxon>Dikarya</taxon>
        <taxon>Ascomycota</taxon>
        <taxon>Pezizomycotina</taxon>
        <taxon>Leotiomycetes</taxon>
        <taxon>Helotiales</taxon>
        <taxon>Sclerotiniaceae</taxon>
        <taxon>Botrytis</taxon>
    </lineage>
</organism>
<feature type="compositionally biased region" description="Acidic residues" evidence="1">
    <location>
        <begin position="134"/>
        <end position="178"/>
    </location>
</feature>
<keyword evidence="3" id="KW-1185">Reference proteome</keyword>
<dbReference type="RefSeq" id="XP_024549563.1">
    <property type="nucleotide sequence ID" value="XM_024693776.1"/>
</dbReference>
<evidence type="ECO:0000313" key="2">
    <source>
        <dbReference type="EMBL" id="ATZ51392.1"/>
    </source>
</evidence>
<feature type="compositionally biased region" description="Basic and acidic residues" evidence="1">
    <location>
        <begin position="102"/>
        <end position="133"/>
    </location>
</feature>
<dbReference type="OrthoDB" id="3559279at2759"/>
<reference evidence="2 3" key="2">
    <citation type="journal article" date="2012" name="Eukaryot. Cell">
        <title>Genome update of Botrytis cinerea strains B05.10 and T4.</title>
        <authorList>
            <person name="Staats M."/>
            <person name="van Kan J.A."/>
        </authorList>
    </citation>
    <scope>NUCLEOTIDE SEQUENCE [LARGE SCALE GENOMIC DNA]</scope>
    <source>
        <strain evidence="2 3">B05.10</strain>
    </source>
</reference>
<evidence type="ECO:0000256" key="1">
    <source>
        <dbReference type="SAM" id="MobiDB-lite"/>
    </source>
</evidence>
<dbReference type="KEGG" id="bfu:BCIN_07g00350"/>
<reference evidence="2 3" key="3">
    <citation type="journal article" date="2017" name="Mol. Plant Pathol.">
        <title>A gapless genome sequence of the fungus Botrytis cinerea.</title>
        <authorList>
            <person name="Van Kan J.A."/>
            <person name="Stassen J.H."/>
            <person name="Mosbach A."/>
            <person name="Van Der Lee T.A."/>
            <person name="Faino L."/>
            <person name="Farmer A.D."/>
            <person name="Papasotiriou D.G."/>
            <person name="Zhou S."/>
            <person name="Seidl M.F."/>
            <person name="Cottam E."/>
            <person name="Edel D."/>
            <person name="Hahn M."/>
            <person name="Schwartz D.C."/>
            <person name="Dietrich R.A."/>
            <person name="Widdison S."/>
            <person name="Scalliet G."/>
        </authorList>
    </citation>
    <scope>NUCLEOTIDE SEQUENCE [LARGE SCALE GENOMIC DNA]</scope>
    <source>
        <strain evidence="2 3">B05.10</strain>
    </source>
</reference>
<gene>
    <name evidence="2" type="ORF">BCIN_07g00350</name>
</gene>
<accession>A0A384JLM4</accession>
<protein>
    <submittedName>
        <fullName evidence="2">Uncharacterized protein</fullName>
    </submittedName>
</protein>
<reference evidence="2 3" key="1">
    <citation type="journal article" date="2011" name="PLoS Genet.">
        <title>Genomic analysis of the necrotrophic fungal pathogens Sclerotinia sclerotiorum and Botrytis cinerea.</title>
        <authorList>
            <person name="Amselem J."/>
            <person name="Cuomo C.A."/>
            <person name="van Kan J.A."/>
            <person name="Viaud M."/>
            <person name="Benito E.P."/>
            <person name="Couloux A."/>
            <person name="Coutinho P.M."/>
            <person name="de Vries R.P."/>
            <person name="Dyer P.S."/>
            <person name="Fillinger S."/>
            <person name="Fournier E."/>
            <person name="Gout L."/>
            <person name="Hahn M."/>
            <person name="Kohn L."/>
            <person name="Lapalu N."/>
            <person name="Plummer K.M."/>
            <person name="Pradier J.M."/>
            <person name="Quevillon E."/>
            <person name="Sharon A."/>
            <person name="Simon A."/>
            <person name="ten Have A."/>
            <person name="Tudzynski B."/>
            <person name="Tudzynski P."/>
            <person name="Wincker P."/>
            <person name="Andrew M."/>
            <person name="Anthouard V."/>
            <person name="Beever R.E."/>
            <person name="Beffa R."/>
            <person name="Benoit I."/>
            <person name="Bouzid O."/>
            <person name="Brault B."/>
            <person name="Chen Z."/>
            <person name="Choquer M."/>
            <person name="Collemare J."/>
            <person name="Cotton P."/>
            <person name="Danchin E.G."/>
            <person name="Da Silva C."/>
            <person name="Gautier A."/>
            <person name="Giraud C."/>
            <person name="Giraud T."/>
            <person name="Gonzalez C."/>
            <person name="Grossetete S."/>
            <person name="Guldener U."/>
            <person name="Henrissat B."/>
            <person name="Howlett B.J."/>
            <person name="Kodira C."/>
            <person name="Kretschmer M."/>
            <person name="Lappartient A."/>
            <person name="Leroch M."/>
            <person name="Levis C."/>
            <person name="Mauceli E."/>
            <person name="Neuveglise C."/>
            <person name="Oeser B."/>
            <person name="Pearson M."/>
            <person name="Poulain J."/>
            <person name="Poussereau N."/>
            <person name="Quesneville H."/>
            <person name="Rascle C."/>
            <person name="Schumacher J."/>
            <person name="Segurens B."/>
            <person name="Sexton A."/>
            <person name="Silva E."/>
            <person name="Sirven C."/>
            <person name="Soanes D.M."/>
            <person name="Talbot N.J."/>
            <person name="Templeton M."/>
            <person name="Yandava C."/>
            <person name="Yarden O."/>
            <person name="Zeng Q."/>
            <person name="Rollins J.A."/>
            <person name="Lebrun M.H."/>
            <person name="Dickman M."/>
        </authorList>
    </citation>
    <scope>NUCLEOTIDE SEQUENCE [LARGE SCALE GENOMIC DNA]</scope>
    <source>
        <strain evidence="2 3">B05.10</strain>
    </source>
</reference>
<proteinExistence type="predicted"/>
<dbReference type="GeneID" id="36394293"/>
<dbReference type="Proteomes" id="UP000001798">
    <property type="component" value="Chromosome 7"/>
</dbReference>
<sequence length="192" mass="22300">MEASHDPECRRVLKTTINSLEYFYDGEHVTCFGHSFIKICLGDDNRNKPIQFWKAQLAFRGFSPRESDIEALKQRLVNSNTDGPDTVVEQGIQKMMRAYRKKDRENKEPVHQAQQARHEEEGKDSDQDSVKDNDEGEDHTEECDDEELDDELDDDELDDDELDDDELDDDELDSDELDDERVYLGIWATTGH</sequence>
<dbReference type="AlphaFoldDB" id="A0A384JLM4"/>
<evidence type="ECO:0000313" key="3">
    <source>
        <dbReference type="Proteomes" id="UP000001798"/>
    </source>
</evidence>
<dbReference type="EMBL" id="CP009811">
    <property type="protein sequence ID" value="ATZ51392.1"/>
    <property type="molecule type" value="Genomic_DNA"/>
</dbReference>
<name>A0A384JLM4_BOTFB</name>